<accession>A0A2G6E8Y2</accession>
<evidence type="ECO:0000313" key="3">
    <source>
        <dbReference type="Proteomes" id="UP000229740"/>
    </source>
</evidence>
<evidence type="ECO:0000313" key="2">
    <source>
        <dbReference type="EMBL" id="PID58504.1"/>
    </source>
</evidence>
<gene>
    <name evidence="2" type="ORF">CSB45_02875</name>
</gene>
<feature type="transmembrane region" description="Helical" evidence="1">
    <location>
        <begin position="501"/>
        <end position="524"/>
    </location>
</feature>
<dbReference type="Proteomes" id="UP000229740">
    <property type="component" value="Unassembled WGS sequence"/>
</dbReference>
<comment type="caution">
    <text evidence="2">The sequence shown here is derived from an EMBL/GenBank/DDBJ whole genome shotgun (WGS) entry which is preliminary data.</text>
</comment>
<keyword evidence="1" id="KW-1133">Transmembrane helix</keyword>
<name>A0A2G6E8Y2_9BACT</name>
<sequence>MYSQRMKNVWDKNIRACLVLAWKEFCLPFHYRKSGCPGGRDFVWLSTFMALILTLMFLLLGSREGMLNRFVDVFLGNVKDYGVPISVTNNLLSAGGINAIDSSVLQAVNELPHITIFPYRPLEAALHPLIKLADDKIWQNRQENGSKIGPDFDGRAVYPEDPLWGETGDLHTFPLEIIASRSAFRKYFDFEAYRESLQQELPEQLFQELPVHVDFAAKSPFKQIWLKVTLGLEEELYPFRVRWVTRFPVVDRLAYLFPLSTYQVLKAAHDFPELRYFPEAQGPVNMRIQEISIEKNQESTKNGKDIALREFAEKTGGTLRNYRGDFLISFNRPLAAFRLDAYAQQYGISYWPMDTIPSDPIAFQQGILSLPCKRVPPETLQELDEACNAESVHALQLDVTSGGQGFHRAQVYVADRTFLAAAVERLLQIKQQALSIHPSYQDALNRFSFLSKVLNVIEKPFTWFVGVFLLSFMAIQLATLIGHHRHRYGLLLVKGMEWWQIYCMLLTQLAMALGLGLIAALGIITAARRFLQAAIVVVAEEYAETVSLADVDLLPLTWGDYLPATALVLLLAWGLATLMLYMMPLRQRTHPAMLLH</sequence>
<dbReference type="EMBL" id="PDPS01000022">
    <property type="protein sequence ID" value="PID58504.1"/>
    <property type="molecule type" value="Genomic_DNA"/>
</dbReference>
<proteinExistence type="predicted"/>
<reference evidence="2 3" key="1">
    <citation type="submission" date="2017-10" db="EMBL/GenBank/DDBJ databases">
        <title>Novel microbial diversity and functional potential in the marine mammal oral microbiome.</title>
        <authorList>
            <person name="Dudek N.K."/>
            <person name="Sun C.L."/>
            <person name="Burstein D."/>
            <person name="Kantor R.S."/>
            <person name="Aliaga Goltsman D.S."/>
            <person name="Bik E.M."/>
            <person name="Thomas B.C."/>
            <person name="Banfield J.F."/>
            <person name="Relman D.A."/>
        </authorList>
    </citation>
    <scope>NUCLEOTIDE SEQUENCE [LARGE SCALE GENOMIC DNA]</scope>
    <source>
        <strain evidence="2">DOLZORAL124_49_17</strain>
    </source>
</reference>
<organism evidence="2 3">
    <name type="scientific">candidate division KSB3 bacterium</name>
    <dbReference type="NCBI Taxonomy" id="2044937"/>
    <lineage>
        <taxon>Bacteria</taxon>
        <taxon>candidate division KSB3</taxon>
    </lineage>
</organism>
<keyword evidence="1" id="KW-0472">Membrane</keyword>
<keyword evidence="1" id="KW-0812">Transmembrane</keyword>
<feature type="transmembrane region" description="Helical" evidence="1">
    <location>
        <begin position="561"/>
        <end position="583"/>
    </location>
</feature>
<feature type="transmembrane region" description="Helical" evidence="1">
    <location>
        <begin position="461"/>
        <end position="481"/>
    </location>
</feature>
<feature type="transmembrane region" description="Helical" evidence="1">
    <location>
        <begin position="42"/>
        <end position="60"/>
    </location>
</feature>
<evidence type="ECO:0000256" key="1">
    <source>
        <dbReference type="SAM" id="Phobius"/>
    </source>
</evidence>
<protein>
    <submittedName>
        <fullName evidence="2">Uncharacterized protein</fullName>
    </submittedName>
</protein>
<dbReference type="AlphaFoldDB" id="A0A2G6E8Y2"/>